<keyword evidence="2 8" id="KW-0645">Protease</keyword>
<dbReference type="AlphaFoldDB" id="A0A2T7FWW4"/>
<protein>
    <recommendedName>
        <fullName evidence="8">Abasic site processing protein</fullName>
        <ecNumber evidence="8">3.4.-.-</ecNumber>
    </recommendedName>
</protein>
<gene>
    <name evidence="9" type="ORF">DC363_08960</name>
</gene>
<dbReference type="Proteomes" id="UP000244817">
    <property type="component" value="Unassembled WGS sequence"/>
</dbReference>
<evidence type="ECO:0000256" key="7">
    <source>
        <dbReference type="ARBA" id="ARBA00023239"/>
    </source>
</evidence>
<keyword evidence="7" id="KW-0456">Lyase</keyword>
<keyword evidence="6" id="KW-0238">DNA-binding</keyword>
<evidence type="ECO:0000256" key="4">
    <source>
        <dbReference type="ARBA" id="ARBA00022801"/>
    </source>
</evidence>
<dbReference type="PANTHER" id="PTHR13604:SF0">
    <property type="entry name" value="ABASIC SITE PROCESSING PROTEIN HMCES"/>
    <property type="match status" value="1"/>
</dbReference>
<sequence length="218" mass="24165">MCGRMVLTMPHDAVAKLFGATPANDLPEVPNYNVCPTVQVPAVTAQDGGRRYGPMRWGFIPHWYKTPGDGPLLINARAETVAEKPAFRAAARARRCIIPVSGFYEWERHEDGAKLPWFVQRRDRAVMAMAAIWQDWGDIGPTTAVVTTTANDAMGRIHHRIPVILEPENWGKWLGEEGTGAARLMQATLDETLEFHRVDTAVNSNRARGAELIVPIDA</sequence>
<organism evidence="9 10">
    <name type="scientific">Thalassorhabdomicrobium marinisediminis</name>
    <dbReference type="NCBI Taxonomy" id="2170577"/>
    <lineage>
        <taxon>Bacteria</taxon>
        <taxon>Pseudomonadati</taxon>
        <taxon>Pseudomonadota</taxon>
        <taxon>Alphaproteobacteria</taxon>
        <taxon>Rhodobacterales</taxon>
        <taxon>Paracoccaceae</taxon>
        <taxon>Thalassorhabdomicrobium</taxon>
    </lineage>
</organism>
<dbReference type="PANTHER" id="PTHR13604">
    <property type="entry name" value="DC12-RELATED"/>
    <property type="match status" value="1"/>
</dbReference>
<evidence type="ECO:0000256" key="8">
    <source>
        <dbReference type="RuleBase" id="RU364100"/>
    </source>
</evidence>
<proteinExistence type="inferred from homology"/>
<dbReference type="InterPro" id="IPR003738">
    <property type="entry name" value="SRAP"/>
</dbReference>
<evidence type="ECO:0000256" key="3">
    <source>
        <dbReference type="ARBA" id="ARBA00022763"/>
    </source>
</evidence>
<keyword evidence="5" id="KW-0190">Covalent protein-DNA linkage</keyword>
<evidence type="ECO:0000256" key="1">
    <source>
        <dbReference type="ARBA" id="ARBA00008136"/>
    </source>
</evidence>
<dbReference type="GO" id="GO:0003697">
    <property type="term" value="F:single-stranded DNA binding"/>
    <property type="evidence" value="ECO:0007669"/>
    <property type="project" value="InterPro"/>
</dbReference>
<keyword evidence="3" id="KW-0227">DNA damage</keyword>
<evidence type="ECO:0000313" key="9">
    <source>
        <dbReference type="EMBL" id="PVA06649.1"/>
    </source>
</evidence>
<comment type="similarity">
    <text evidence="1 8">Belongs to the SOS response-associated peptidase family.</text>
</comment>
<dbReference type="GO" id="GO:0008233">
    <property type="term" value="F:peptidase activity"/>
    <property type="evidence" value="ECO:0007669"/>
    <property type="project" value="UniProtKB-KW"/>
</dbReference>
<keyword evidence="4 8" id="KW-0378">Hydrolase</keyword>
<dbReference type="OrthoDB" id="9782620at2"/>
<reference evidence="9 10" key="1">
    <citation type="submission" date="2018-04" db="EMBL/GenBank/DDBJ databases">
        <title>Pelagivirga bohaiensis gen. nov., sp. nov., a bacterium isolated from the Bohai Sea.</title>
        <authorList>
            <person name="Ji X."/>
        </authorList>
    </citation>
    <scope>NUCLEOTIDE SEQUENCE [LARGE SCALE GENOMIC DNA]</scope>
    <source>
        <strain evidence="9 10">BH-SD16</strain>
    </source>
</reference>
<dbReference type="GO" id="GO:0106300">
    <property type="term" value="P:protein-DNA covalent cross-linking repair"/>
    <property type="evidence" value="ECO:0007669"/>
    <property type="project" value="InterPro"/>
</dbReference>
<dbReference type="EMBL" id="QCYG01000005">
    <property type="protein sequence ID" value="PVA06649.1"/>
    <property type="molecule type" value="Genomic_DNA"/>
</dbReference>
<dbReference type="SUPFAM" id="SSF143081">
    <property type="entry name" value="BB1717-like"/>
    <property type="match status" value="1"/>
</dbReference>
<dbReference type="Gene3D" id="3.90.1680.10">
    <property type="entry name" value="SOS response associated peptidase-like"/>
    <property type="match status" value="1"/>
</dbReference>
<name>A0A2T7FWW4_9RHOB</name>
<evidence type="ECO:0000313" key="10">
    <source>
        <dbReference type="Proteomes" id="UP000244817"/>
    </source>
</evidence>
<dbReference type="GO" id="GO:0016829">
    <property type="term" value="F:lyase activity"/>
    <property type="evidence" value="ECO:0007669"/>
    <property type="project" value="UniProtKB-KW"/>
</dbReference>
<evidence type="ECO:0000256" key="2">
    <source>
        <dbReference type="ARBA" id="ARBA00022670"/>
    </source>
</evidence>
<evidence type="ECO:0000256" key="5">
    <source>
        <dbReference type="ARBA" id="ARBA00023124"/>
    </source>
</evidence>
<dbReference type="EC" id="3.4.-.-" evidence="8"/>
<keyword evidence="10" id="KW-1185">Reference proteome</keyword>
<dbReference type="InterPro" id="IPR036590">
    <property type="entry name" value="SRAP-like"/>
</dbReference>
<dbReference type="Pfam" id="PF02586">
    <property type="entry name" value="SRAP"/>
    <property type="match status" value="1"/>
</dbReference>
<dbReference type="RefSeq" id="WP_108640807.1">
    <property type="nucleotide sequence ID" value="NZ_QCYG01000005.1"/>
</dbReference>
<accession>A0A2T7FWW4</accession>
<dbReference type="GO" id="GO:0006508">
    <property type="term" value="P:proteolysis"/>
    <property type="evidence" value="ECO:0007669"/>
    <property type="project" value="UniProtKB-KW"/>
</dbReference>
<comment type="caution">
    <text evidence="9">The sequence shown here is derived from an EMBL/GenBank/DDBJ whole genome shotgun (WGS) entry which is preliminary data.</text>
</comment>
<evidence type="ECO:0000256" key="6">
    <source>
        <dbReference type="ARBA" id="ARBA00023125"/>
    </source>
</evidence>